<dbReference type="Gene3D" id="2.30.330.10">
    <property type="entry name" value="SpoA-like"/>
    <property type="match status" value="1"/>
</dbReference>
<comment type="similarity">
    <text evidence="1">Belongs to the FliN/MopA/SpaO family.</text>
</comment>
<dbReference type="InterPro" id="IPR036429">
    <property type="entry name" value="SpoA-like_sf"/>
</dbReference>
<dbReference type="GO" id="GO:0071978">
    <property type="term" value="P:bacterial-type flagellum-dependent swarming motility"/>
    <property type="evidence" value="ECO:0007669"/>
    <property type="project" value="TreeGrafter"/>
</dbReference>
<dbReference type="Proteomes" id="UP000199317">
    <property type="component" value="Unassembled WGS sequence"/>
</dbReference>
<dbReference type="PANTHER" id="PTHR30034">
    <property type="entry name" value="FLAGELLAR MOTOR SWITCH PROTEIN FLIM"/>
    <property type="match status" value="1"/>
</dbReference>
<organism evidence="3 4">
    <name type="scientific">Paracidovorax cattleyae</name>
    <dbReference type="NCBI Taxonomy" id="80868"/>
    <lineage>
        <taxon>Bacteria</taxon>
        <taxon>Pseudomonadati</taxon>
        <taxon>Pseudomonadota</taxon>
        <taxon>Betaproteobacteria</taxon>
        <taxon>Burkholderiales</taxon>
        <taxon>Comamonadaceae</taxon>
        <taxon>Paracidovorax</taxon>
    </lineage>
</organism>
<dbReference type="SUPFAM" id="SSF101801">
    <property type="entry name" value="Surface presentation of antigens (SPOA)"/>
    <property type="match status" value="1"/>
</dbReference>
<protein>
    <submittedName>
        <fullName evidence="3">Type III secretion protein Q</fullName>
    </submittedName>
</protein>
<reference evidence="4" key="1">
    <citation type="submission" date="2016-10" db="EMBL/GenBank/DDBJ databases">
        <authorList>
            <person name="Varghese N."/>
            <person name="Submissions S."/>
        </authorList>
    </citation>
    <scope>NUCLEOTIDE SEQUENCE [LARGE SCALE GENOMIC DNA]</scope>
    <source>
        <strain evidence="4">DSM 17101</strain>
    </source>
</reference>
<name>A0A1H0QBR5_9BURK</name>
<sequence>MNALAPRSAITATAELADRLPTVAAGEAHLARIAFDRRFARWAARLCGQPQGRVAAAAPGGRHDAVALDFSCVHGHLQVSVPLSAWPALGMAARLTDAALAREVAETLLAAPLAAAAPVLPGLALAGVAVRSAHQAPMEWTHGSLRIGLHAIDGAVAARLRAILAESLPADGATLGALRLPGTVRLATRRLEPSDLATLAPGDVVLCGALSAGRRRPCHLSFGLGTTMHIPAELDLDDSELALHAAPQTDAFADLPDAGGEPDTAWATAEAADTAQASGSEGGPAATPLPLANIGGILVPVSIEIDTAHIRLDELAALDAGAIVPLAVPARDAAVRLVCHGQVVGTGRLVVIGENLGVRIAHVAAAGAAASPTAADAP</sequence>
<evidence type="ECO:0000259" key="2">
    <source>
        <dbReference type="Pfam" id="PF01052"/>
    </source>
</evidence>
<dbReference type="GO" id="GO:0030254">
    <property type="term" value="P:protein secretion by the type III secretion system"/>
    <property type="evidence" value="ECO:0007669"/>
    <property type="project" value="InterPro"/>
</dbReference>
<dbReference type="InterPro" id="IPR013385">
    <property type="entry name" value="T3SS_SpaO/YscQ/SpaO"/>
</dbReference>
<evidence type="ECO:0000256" key="1">
    <source>
        <dbReference type="ARBA" id="ARBA00009226"/>
    </source>
</evidence>
<dbReference type="RefSeq" id="WP_092833536.1">
    <property type="nucleotide sequence ID" value="NZ_FNJL01000008.1"/>
</dbReference>
<dbReference type="EMBL" id="FNJL01000008">
    <property type="protein sequence ID" value="SDP14777.1"/>
    <property type="molecule type" value="Genomic_DNA"/>
</dbReference>
<evidence type="ECO:0000313" key="3">
    <source>
        <dbReference type="EMBL" id="SDP14777.1"/>
    </source>
</evidence>
<proteinExistence type="inferred from homology"/>
<dbReference type="OrthoDB" id="9148477at2"/>
<accession>A0A1H0QBR5</accession>
<dbReference type="PANTHER" id="PTHR30034:SF6">
    <property type="entry name" value="YOP PROTEINS TRANSLOCATION PROTEIN Q"/>
    <property type="match status" value="1"/>
</dbReference>
<dbReference type="Pfam" id="PF01052">
    <property type="entry name" value="FliMN_C"/>
    <property type="match status" value="1"/>
</dbReference>
<evidence type="ECO:0000313" key="4">
    <source>
        <dbReference type="Proteomes" id="UP000199317"/>
    </source>
</evidence>
<dbReference type="GO" id="GO:0050918">
    <property type="term" value="P:positive chemotaxis"/>
    <property type="evidence" value="ECO:0007669"/>
    <property type="project" value="TreeGrafter"/>
</dbReference>
<dbReference type="AlphaFoldDB" id="A0A1H0QBR5"/>
<gene>
    <name evidence="3" type="ORF">SAMN04489708_10836</name>
</gene>
<dbReference type="InterPro" id="IPR001543">
    <property type="entry name" value="FliN-like_C"/>
</dbReference>
<keyword evidence="4" id="KW-1185">Reference proteome</keyword>
<feature type="domain" description="Flagellar motor switch protein FliN-like C-terminal" evidence="2">
    <location>
        <begin position="294"/>
        <end position="363"/>
    </location>
</feature>
<dbReference type="NCBIfam" id="TIGR02551">
    <property type="entry name" value="SpaO_YscQ"/>
    <property type="match status" value="1"/>
</dbReference>